<evidence type="ECO:0000313" key="2">
    <source>
        <dbReference type="EMBL" id="PIS22745.1"/>
    </source>
</evidence>
<feature type="domain" description="Antitoxin SocA-like Panacea" evidence="1">
    <location>
        <begin position="29"/>
        <end position="135"/>
    </location>
</feature>
<dbReference type="AlphaFoldDB" id="A0A2H0XD53"/>
<proteinExistence type="predicted"/>
<dbReference type="InterPro" id="IPR025272">
    <property type="entry name" value="SocA_Panacea"/>
</dbReference>
<name>A0A2H0XD53_UNCKA</name>
<dbReference type="EMBL" id="PEYU01000005">
    <property type="protein sequence ID" value="PIS22745.1"/>
    <property type="molecule type" value="Genomic_DNA"/>
</dbReference>
<organism evidence="2 3">
    <name type="scientific">candidate division WWE3 bacterium CG08_land_8_20_14_0_20_41_10</name>
    <dbReference type="NCBI Taxonomy" id="1975085"/>
    <lineage>
        <taxon>Bacteria</taxon>
        <taxon>Katanobacteria</taxon>
    </lineage>
</organism>
<dbReference type="Proteomes" id="UP000231252">
    <property type="component" value="Unassembled WGS sequence"/>
</dbReference>
<sequence length="145" mass="16201">MEQINKTILDIAKALLKEAGSTGISKVKLAKMIYFTHKELCKKGVLALNSIQYIRMPLGPVPCGFKDLKNCDFIEVKEEPLAGGLFYNREVYTLKGLLGENTTELSRVAESVFKKLNAMATSALVEESHNDPSWKSHQNGSEYYI</sequence>
<evidence type="ECO:0000313" key="3">
    <source>
        <dbReference type="Proteomes" id="UP000231252"/>
    </source>
</evidence>
<evidence type="ECO:0000259" key="1">
    <source>
        <dbReference type="Pfam" id="PF13274"/>
    </source>
</evidence>
<reference evidence="3" key="1">
    <citation type="submission" date="2017-09" db="EMBL/GenBank/DDBJ databases">
        <title>Depth-based differentiation of microbial function through sediment-hosted aquifers and enrichment of novel symbionts in the deep terrestrial subsurface.</title>
        <authorList>
            <person name="Probst A.J."/>
            <person name="Ladd B."/>
            <person name="Jarett J.K."/>
            <person name="Geller-Mcgrath D.E."/>
            <person name="Sieber C.M.K."/>
            <person name="Emerson J.B."/>
            <person name="Anantharaman K."/>
            <person name="Thomas B.C."/>
            <person name="Malmstrom R."/>
            <person name="Stieglmeier M."/>
            <person name="Klingl A."/>
            <person name="Woyke T."/>
            <person name="Ryan C.M."/>
            <person name="Banfield J.F."/>
        </authorList>
    </citation>
    <scope>NUCLEOTIDE SEQUENCE [LARGE SCALE GENOMIC DNA]</scope>
</reference>
<protein>
    <recommendedName>
        <fullName evidence="1">Antitoxin SocA-like Panacea domain-containing protein</fullName>
    </recommendedName>
</protein>
<comment type="caution">
    <text evidence="2">The sequence shown here is derived from an EMBL/GenBank/DDBJ whole genome shotgun (WGS) entry which is preliminary data.</text>
</comment>
<feature type="non-terminal residue" evidence="2">
    <location>
        <position position="145"/>
    </location>
</feature>
<gene>
    <name evidence="2" type="ORF">COT50_00315</name>
</gene>
<dbReference type="Pfam" id="PF13274">
    <property type="entry name" value="SocA_Panacea"/>
    <property type="match status" value="1"/>
</dbReference>
<accession>A0A2H0XD53</accession>